<feature type="signal peptide" evidence="1">
    <location>
        <begin position="1"/>
        <end position="39"/>
    </location>
</feature>
<evidence type="ECO:0000256" key="1">
    <source>
        <dbReference type="SAM" id="SignalP"/>
    </source>
</evidence>
<dbReference type="InterPro" id="IPR013783">
    <property type="entry name" value="Ig-like_fold"/>
</dbReference>
<reference evidence="2" key="1">
    <citation type="journal article" date="2018" name="Genome Biol.">
        <title>SKESA: strategic k-mer extension for scrupulous assemblies.</title>
        <authorList>
            <person name="Souvorov A."/>
            <person name="Agarwala R."/>
            <person name="Lipman D.J."/>
        </authorList>
    </citation>
    <scope>NUCLEOTIDE SEQUENCE</scope>
    <source>
        <strain evidence="2">OLC2673_Aeromonas</strain>
    </source>
</reference>
<reference evidence="2" key="2">
    <citation type="submission" date="2020-01" db="EMBL/GenBank/DDBJ databases">
        <authorList>
            <consortium name="NCBI Pathogen Detection Project"/>
        </authorList>
    </citation>
    <scope>NUCLEOTIDE SEQUENCE</scope>
    <source>
        <strain evidence="2">OLC2673_Aeromonas</strain>
    </source>
</reference>
<sequence length="687" mass="71941">MMPVAVWVSAFKRTKKMQLMKFSPLALVVASLMSSGGLAAKEWDTVAARASAADGYEVRANQFRVAKVPIDYFAGLQAGARSLTLPLPDGGEVTFTLEAYDLLPADQAAKFPEILTFKGHNPAAPVETGRFDLGPLGFHAMFTHQGKTVFVDPLRNADGYAVYYQQDAYSRLEEDADKVIGSEASRALAHKVQVDGNVRKRYVIAISAAGEYTQFHGGSKVLATAAIATLLNRVNEVYQRDVGAEFQLASGNDSVIFIDPATDPFYNGDNPDYVSGVSSIYEKNDTSKNVQVQGDAFANGDLGAFDIGHVLNTGGGGLAGLGVLCTTDKSAGMTGSATPVGDAFFIDYVAHEIGHQFGADHTFNGTTNSCGSGNREATQAWEPGSGTSIMAYAGICGDENIQPHSDPYFHSKSIEQMRAHMATVPACGTTLNLVNNAPQAAAGASRIIPANTPFVLKGAGADLDGDPLTYTWEQVDLGTESSSPATMVDDGSRPLFRFVSPTGSPERILPSLPSLLSGTLAKGEAWPTTNRDLNFRLTVRDGKGGVASDDMKVQVVNTGSAFRLTAPLGVALTPGASLVVGWDVAGTTLAPISCSKVDLFITQNEGTSWSNLAVSQPNSGAATVTLPADLASAARLKVACSDNIFFAISPAKLPVVQSGGSSGGGGGGALGLWTLALALLGWQRRHG</sequence>
<dbReference type="Proteomes" id="UP000859505">
    <property type="component" value="Unassembled WGS sequence"/>
</dbReference>
<keyword evidence="1" id="KW-0732">Signal</keyword>
<gene>
    <name evidence="2" type="ORF">JAJ28_001427</name>
</gene>
<evidence type="ECO:0008006" key="4">
    <source>
        <dbReference type="Google" id="ProtNLM"/>
    </source>
</evidence>
<name>A0AAD3YJ57_AERHY</name>
<proteinExistence type="predicted"/>
<dbReference type="Pfam" id="PF13583">
    <property type="entry name" value="Reprolysin_4"/>
    <property type="match status" value="1"/>
</dbReference>
<dbReference type="GO" id="GO:0008237">
    <property type="term" value="F:metallopeptidase activity"/>
    <property type="evidence" value="ECO:0007669"/>
    <property type="project" value="InterPro"/>
</dbReference>
<evidence type="ECO:0000313" key="3">
    <source>
        <dbReference type="Proteomes" id="UP000859505"/>
    </source>
</evidence>
<dbReference type="Gene3D" id="2.60.40.10">
    <property type="entry name" value="Immunoglobulins"/>
    <property type="match status" value="1"/>
</dbReference>
<dbReference type="InterPro" id="IPR024079">
    <property type="entry name" value="MetalloPept_cat_dom_sf"/>
</dbReference>
<evidence type="ECO:0000313" key="2">
    <source>
        <dbReference type="EMBL" id="HAT6343714.1"/>
    </source>
</evidence>
<dbReference type="Gene3D" id="3.40.390.10">
    <property type="entry name" value="Collagenase (Catalytic Domain)"/>
    <property type="match status" value="1"/>
</dbReference>
<protein>
    <recommendedName>
        <fullName evidence="4">GlyGly-CTERM sorting domain-containing protein</fullName>
    </recommendedName>
</protein>
<dbReference type="EMBL" id="DACTUL010000008">
    <property type="protein sequence ID" value="HAT6343714.1"/>
    <property type="molecule type" value="Genomic_DNA"/>
</dbReference>
<organism evidence="2 3">
    <name type="scientific">Aeromonas hydrophila</name>
    <dbReference type="NCBI Taxonomy" id="644"/>
    <lineage>
        <taxon>Bacteria</taxon>
        <taxon>Pseudomonadati</taxon>
        <taxon>Pseudomonadota</taxon>
        <taxon>Gammaproteobacteria</taxon>
        <taxon>Aeromonadales</taxon>
        <taxon>Aeromonadaceae</taxon>
        <taxon>Aeromonas</taxon>
    </lineage>
</organism>
<dbReference type="SUPFAM" id="SSF55486">
    <property type="entry name" value="Metalloproteases ('zincins'), catalytic domain"/>
    <property type="match status" value="1"/>
</dbReference>
<feature type="chain" id="PRO_5042185610" description="GlyGly-CTERM sorting domain-containing protein" evidence="1">
    <location>
        <begin position="40"/>
        <end position="687"/>
    </location>
</feature>
<accession>A0AAD3YJ57</accession>
<dbReference type="AlphaFoldDB" id="A0AAD3YJ57"/>
<comment type="caution">
    <text evidence="2">The sequence shown here is derived from an EMBL/GenBank/DDBJ whole genome shotgun (WGS) entry which is preliminary data.</text>
</comment>